<dbReference type="STRING" id="490629.SAMN05216266_105284"/>
<feature type="domain" description="DnaJ homologue subfamily C member 28 conserved" evidence="2">
    <location>
        <begin position="14"/>
        <end position="84"/>
    </location>
</feature>
<feature type="region of interest" description="Disordered" evidence="1">
    <location>
        <begin position="22"/>
        <end position="43"/>
    </location>
</feature>
<protein>
    <recommendedName>
        <fullName evidence="2">DnaJ homologue subfamily C member 28 conserved domain-containing protein</fullName>
    </recommendedName>
</protein>
<dbReference type="RefSeq" id="WP_091672575.1">
    <property type="nucleotide sequence ID" value="NZ_FOKG01000005.1"/>
</dbReference>
<feature type="region of interest" description="Disordered" evidence="1">
    <location>
        <begin position="132"/>
        <end position="165"/>
    </location>
</feature>
<gene>
    <name evidence="3" type="ORF">SAMN05216266_105284</name>
</gene>
<evidence type="ECO:0000313" key="3">
    <source>
        <dbReference type="EMBL" id="SFB15941.1"/>
    </source>
</evidence>
<keyword evidence="4" id="KW-1185">Reference proteome</keyword>
<evidence type="ECO:0000259" key="2">
    <source>
        <dbReference type="Pfam" id="PF09350"/>
    </source>
</evidence>
<reference evidence="4" key="1">
    <citation type="submission" date="2016-10" db="EMBL/GenBank/DDBJ databases">
        <authorList>
            <person name="Varghese N."/>
            <person name="Submissions S."/>
        </authorList>
    </citation>
    <scope>NUCLEOTIDE SEQUENCE [LARGE SCALE GENOMIC DNA]</scope>
    <source>
        <strain evidence="4">CGMCC 4.3568</strain>
    </source>
</reference>
<dbReference type="Proteomes" id="UP000243799">
    <property type="component" value="Unassembled WGS sequence"/>
</dbReference>
<dbReference type="InterPro" id="IPR018961">
    <property type="entry name" value="DnaJ_homolog_subfam-C_membr-28"/>
</dbReference>
<proteinExistence type="predicted"/>
<accession>A0A1I0YRV9</accession>
<name>A0A1I0YRV9_9PSEU</name>
<organism evidence="3 4">
    <name type="scientific">Amycolatopsis marina</name>
    <dbReference type="NCBI Taxonomy" id="490629"/>
    <lineage>
        <taxon>Bacteria</taxon>
        <taxon>Bacillati</taxon>
        <taxon>Actinomycetota</taxon>
        <taxon>Actinomycetes</taxon>
        <taxon>Pseudonocardiales</taxon>
        <taxon>Pseudonocardiaceae</taxon>
        <taxon>Amycolatopsis</taxon>
    </lineage>
</organism>
<dbReference type="OrthoDB" id="3395286at2"/>
<evidence type="ECO:0000256" key="1">
    <source>
        <dbReference type="SAM" id="MobiDB-lite"/>
    </source>
</evidence>
<evidence type="ECO:0000313" key="4">
    <source>
        <dbReference type="Proteomes" id="UP000243799"/>
    </source>
</evidence>
<dbReference type="Pfam" id="PF09350">
    <property type="entry name" value="DJC28_CD"/>
    <property type="match status" value="1"/>
</dbReference>
<dbReference type="EMBL" id="FOKG01000005">
    <property type="protein sequence ID" value="SFB15941.1"/>
    <property type="molecule type" value="Genomic_DNA"/>
</dbReference>
<dbReference type="AlphaFoldDB" id="A0A1I0YRV9"/>
<feature type="compositionally biased region" description="Basic and acidic residues" evidence="1">
    <location>
        <begin position="132"/>
        <end position="143"/>
    </location>
</feature>
<sequence>MTERKPPGVTFESWVDKQIREAGERGELDNLPGTGKPLPDLNKPHDEMWWIRQKMEREGLSAEALLPTPLRLRKEIERLPDAVRGLPTEQAVRDVVAELNEQIVRWLRAPSGPQVPLGPVNVDDVLRQWHADRAEAGEKKATTPEEPNQRTTWWHRFSGRRKESG</sequence>